<sequence length="136" mass="14597">MWQPITRPMHGIAEVAYIPAVASAPESVGFTEEQAATTLCRAIGGATLVSALVTKAEWGAVQVMPYKAHLAIDFATSVFSLAAPWIFGFSENVKARNTFLTMGLVGLVVGTLSRPEEMDPARVRTLKRRAGSHPDL</sequence>
<keyword evidence="3" id="KW-1185">Reference proteome</keyword>
<reference evidence="2 3" key="1">
    <citation type="submission" date="2019-07" db="EMBL/GenBank/DDBJ databases">
        <title>Rufibacter sp. nov., isolated from lake sediment.</title>
        <authorList>
            <person name="Qu J.-H."/>
        </authorList>
    </citation>
    <scope>NUCLEOTIDE SEQUENCE [LARGE SCALE GENOMIC DNA]</scope>
    <source>
        <strain evidence="2 3">NBS58-1</strain>
    </source>
</reference>
<dbReference type="AlphaFoldDB" id="A0A5B6TA47"/>
<dbReference type="Pfam" id="PF03779">
    <property type="entry name" value="SPW"/>
    <property type="match status" value="1"/>
</dbReference>
<organism evidence="2 3">
    <name type="scientific">Rufibacter hautae</name>
    <dbReference type="NCBI Taxonomy" id="2595005"/>
    <lineage>
        <taxon>Bacteria</taxon>
        <taxon>Pseudomonadati</taxon>
        <taxon>Bacteroidota</taxon>
        <taxon>Cytophagia</taxon>
        <taxon>Cytophagales</taxon>
        <taxon>Hymenobacteraceae</taxon>
        <taxon>Rufibacter</taxon>
    </lineage>
</organism>
<dbReference type="OrthoDB" id="129082at2"/>
<evidence type="ECO:0000313" key="2">
    <source>
        <dbReference type="EMBL" id="KAA3437068.1"/>
    </source>
</evidence>
<dbReference type="RefSeq" id="WP_149093009.1">
    <property type="nucleotide sequence ID" value="NZ_VKKY01000003.1"/>
</dbReference>
<dbReference type="Proteomes" id="UP000324133">
    <property type="component" value="Unassembled WGS sequence"/>
</dbReference>
<accession>A0A5B6TA47</accession>
<evidence type="ECO:0000313" key="3">
    <source>
        <dbReference type="Proteomes" id="UP000324133"/>
    </source>
</evidence>
<dbReference type="EMBL" id="VKKY01000003">
    <property type="protein sequence ID" value="KAA3437068.1"/>
    <property type="molecule type" value="Genomic_DNA"/>
</dbReference>
<proteinExistence type="predicted"/>
<dbReference type="InterPro" id="IPR005530">
    <property type="entry name" value="SPW"/>
</dbReference>
<comment type="caution">
    <text evidence="2">The sequence shown here is derived from an EMBL/GenBank/DDBJ whole genome shotgun (WGS) entry which is preliminary data.</text>
</comment>
<gene>
    <name evidence="2" type="ORF">FOA19_22115</name>
</gene>
<protein>
    <recommendedName>
        <fullName evidence="1">SPW repeat-containing integral membrane domain-containing protein</fullName>
    </recommendedName>
</protein>
<evidence type="ECO:0000259" key="1">
    <source>
        <dbReference type="Pfam" id="PF03779"/>
    </source>
</evidence>
<feature type="domain" description="SPW repeat-containing integral membrane" evidence="1">
    <location>
        <begin position="20"/>
        <end position="110"/>
    </location>
</feature>
<name>A0A5B6TA47_9BACT</name>